<feature type="transmembrane region" description="Helical" evidence="2">
    <location>
        <begin position="91"/>
        <end position="112"/>
    </location>
</feature>
<accession>A0ABM0GRL9</accession>
<dbReference type="Proteomes" id="UP000694865">
    <property type="component" value="Unplaced"/>
</dbReference>
<dbReference type="CDD" id="cd00054">
    <property type="entry name" value="EGF_CA"/>
    <property type="match status" value="1"/>
</dbReference>
<evidence type="ECO:0000256" key="3">
    <source>
        <dbReference type="SAM" id="SignalP"/>
    </source>
</evidence>
<feature type="domain" description="EGF-like" evidence="4">
    <location>
        <begin position="20"/>
        <end position="55"/>
    </location>
</feature>
<evidence type="ECO:0000256" key="1">
    <source>
        <dbReference type="PROSITE-ProRule" id="PRU00076"/>
    </source>
</evidence>
<sequence length="213" mass="23738">MACVIFITVMATLVSTCYGFRTDCTDDCLSRGKCKWNGSGFYCVCYVGYYGDRCKYGFGGYPNAETTAMTSLVTPKQTTPLVGGNDQHPDIIMAVLYAAIALLIISFTVLTIRYRRQYESMRQQLIRRRTEGFRRSRQSRDLELANEATSDGPYSTVVMVSSQIQPPPYKELSSSLHDHGRIYDDPPPYELIVALDERVNCGGAGDAQECDAV</sequence>
<gene>
    <name evidence="6" type="primary">LOC100377781</name>
</gene>
<evidence type="ECO:0000313" key="6">
    <source>
        <dbReference type="RefSeq" id="XP_002735785.1"/>
    </source>
</evidence>
<dbReference type="RefSeq" id="XP_002735785.1">
    <property type="nucleotide sequence ID" value="XM_002735739.2"/>
</dbReference>
<evidence type="ECO:0000259" key="4">
    <source>
        <dbReference type="PROSITE" id="PS50026"/>
    </source>
</evidence>
<reference evidence="6" key="1">
    <citation type="submission" date="2025-08" db="UniProtKB">
        <authorList>
            <consortium name="RefSeq"/>
        </authorList>
    </citation>
    <scope>IDENTIFICATION</scope>
    <source>
        <tissue evidence="6">Testes</tissue>
    </source>
</reference>
<dbReference type="PROSITE" id="PS01186">
    <property type="entry name" value="EGF_2"/>
    <property type="match status" value="1"/>
</dbReference>
<feature type="signal peptide" evidence="3">
    <location>
        <begin position="1"/>
        <end position="19"/>
    </location>
</feature>
<dbReference type="GeneID" id="100377781"/>
<dbReference type="InterPro" id="IPR000742">
    <property type="entry name" value="EGF"/>
</dbReference>
<feature type="chain" id="PRO_5045153666" evidence="3">
    <location>
        <begin position="20"/>
        <end position="213"/>
    </location>
</feature>
<proteinExistence type="predicted"/>
<evidence type="ECO:0000256" key="2">
    <source>
        <dbReference type="SAM" id="Phobius"/>
    </source>
</evidence>
<organism evidence="5 6">
    <name type="scientific">Saccoglossus kowalevskii</name>
    <name type="common">Acorn worm</name>
    <dbReference type="NCBI Taxonomy" id="10224"/>
    <lineage>
        <taxon>Eukaryota</taxon>
        <taxon>Metazoa</taxon>
        <taxon>Hemichordata</taxon>
        <taxon>Enteropneusta</taxon>
        <taxon>Harrimaniidae</taxon>
        <taxon>Saccoglossus</taxon>
    </lineage>
</organism>
<feature type="disulfide bond" evidence="1">
    <location>
        <begin position="24"/>
        <end position="34"/>
    </location>
</feature>
<keyword evidence="5" id="KW-1185">Reference proteome</keyword>
<dbReference type="PROSITE" id="PS50026">
    <property type="entry name" value="EGF_3"/>
    <property type="match status" value="1"/>
</dbReference>
<keyword evidence="2" id="KW-0472">Membrane</keyword>
<comment type="caution">
    <text evidence="1">Lacks conserved residue(s) required for the propagation of feature annotation.</text>
</comment>
<feature type="disulfide bond" evidence="1">
    <location>
        <begin position="45"/>
        <end position="54"/>
    </location>
</feature>
<name>A0ABM0GRL9_SACKO</name>
<evidence type="ECO:0000313" key="5">
    <source>
        <dbReference type="Proteomes" id="UP000694865"/>
    </source>
</evidence>
<keyword evidence="2" id="KW-0812">Transmembrane</keyword>
<keyword evidence="1" id="KW-1015">Disulfide bond</keyword>
<keyword evidence="1" id="KW-0245">EGF-like domain</keyword>
<keyword evidence="2" id="KW-1133">Transmembrane helix</keyword>
<keyword evidence="3" id="KW-0732">Signal</keyword>
<dbReference type="PROSITE" id="PS00022">
    <property type="entry name" value="EGF_1"/>
    <property type="match status" value="1"/>
</dbReference>
<protein>
    <submittedName>
        <fullName evidence="6">Uncharacterized protein LOC100377781</fullName>
    </submittedName>
</protein>